<feature type="chain" id="PRO_5037527592" description="Secreted protein" evidence="2">
    <location>
        <begin position="28"/>
        <end position="123"/>
    </location>
</feature>
<reference evidence="3" key="1">
    <citation type="submission" date="2021-01" db="EMBL/GenBank/DDBJ databases">
        <title>Whole genome shotgun sequence of Actinoplanes siamensis NBRC 109076.</title>
        <authorList>
            <person name="Komaki H."/>
            <person name="Tamura T."/>
        </authorList>
    </citation>
    <scope>NUCLEOTIDE SEQUENCE</scope>
    <source>
        <strain evidence="3">NBRC 109076</strain>
    </source>
</reference>
<dbReference type="EMBL" id="BOMW01000094">
    <property type="protein sequence ID" value="GIF09640.1"/>
    <property type="molecule type" value="Genomic_DNA"/>
</dbReference>
<keyword evidence="4" id="KW-1185">Reference proteome</keyword>
<dbReference type="Proteomes" id="UP000629619">
    <property type="component" value="Unassembled WGS sequence"/>
</dbReference>
<protein>
    <recommendedName>
        <fullName evidence="5">Secreted protein</fullName>
    </recommendedName>
</protein>
<proteinExistence type="predicted"/>
<keyword evidence="2" id="KW-0732">Signal</keyword>
<sequence>MTFCRVLLNTAAMLVVAGRSAFTDAYAVPAAAQPTTSRTGGWRPAPDGGPMGQPDTRQNLFPVRTPRAGLHGGSSVGDRHRFGKRIRRYARSSKLTCPDSTPLAPASSATHHGSALEEHRNEK</sequence>
<accession>A0A919TQA2</accession>
<dbReference type="AlphaFoldDB" id="A0A919TQA2"/>
<name>A0A919TQA2_9ACTN</name>
<feature type="compositionally biased region" description="Basic and acidic residues" evidence="1">
    <location>
        <begin position="114"/>
        <end position="123"/>
    </location>
</feature>
<evidence type="ECO:0000256" key="1">
    <source>
        <dbReference type="SAM" id="MobiDB-lite"/>
    </source>
</evidence>
<comment type="caution">
    <text evidence="3">The sequence shown here is derived from an EMBL/GenBank/DDBJ whole genome shotgun (WGS) entry which is preliminary data.</text>
</comment>
<evidence type="ECO:0008006" key="5">
    <source>
        <dbReference type="Google" id="ProtNLM"/>
    </source>
</evidence>
<organism evidence="3 4">
    <name type="scientific">Actinoplanes siamensis</name>
    <dbReference type="NCBI Taxonomy" id="1223317"/>
    <lineage>
        <taxon>Bacteria</taxon>
        <taxon>Bacillati</taxon>
        <taxon>Actinomycetota</taxon>
        <taxon>Actinomycetes</taxon>
        <taxon>Micromonosporales</taxon>
        <taxon>Micromonosporaceae</taxon>
        <taxon>Actinoplanes</taxon>
    </lineage>
</organism>
<feature type="compositionally biased region" description="Basic residues" evidence="1">
    <location>
        <begin position="81"/>
        <end position="91"/>
    </location>
</feature>
<feature type="region of interest" description="Disordered" evidence="1">
    <location>
        <begin position="31"/>
        <end position="123"/>
    </location>
</feature>
<evidence type="ECO:0000313" key="4">
    <source>
        <dbReference type="Proteomes" id="UP000629619"/>
    </source>
</evidence>
<gene>
    <name evidence="3" type="ORF">Asi03nite_71780</name>
</gene>
<evidence type="ECO:0000313" key="3">
    <source>
        <dbReference type="EMBL" id="GIF09640.1"/>
    </source>
</evidence>
<feature type="signal peptide" evidence="2">
    <location>
        <begin position="1"/>
        <end position="27"/>
    </location>
</feature>
<evidence type="ECO:0000256" key="2">
    <source>
        <dbReference type="SAM" id="SignalP"/>
    </source>
</evidence>